<sequence>MANNAARQWGSCVNRQGGPRTGKAKVTVETTVSNDVYRTLGHAASVGNDMMTWRITTLSATISATSSSHRVWQTAPGSA</sequence>
<dbReference type="Proteomes" id="UP000290189">
    <property type="component" value="Unassembled WGS sequence"/>
</dbReference>
<feature type="region of interest" description="Disordered" evidence="1">
    <location>
        <begin position="1"/>
        <end position="24"/>
    </location>
</feature>
<evidence type="ECO:0000313" key="2">
    <source>
        <dbReference type="EMBL" id="SPQ99634.1"/>
    </source>
</evidence>
<evidence type="ECO:0000256" key="1">
    <source>
        <dbReference type="SAM" id="MobiDB-lite"/>
    </source>
</evidence>
<proteinExistence type="predicted"/>
<organism evidence="2 3">
    <name type="scientific">Plasmodiophora brassicae</name>
    <name type="common">Clubroot disease agent</name>
    <dbReference type="NCBI Taxonomy" id="37360"/>
    <lineage>
        <taxon>Eukaryota</taxon>
        <taxon>Sar</taxon>
        <taxon>Rhizaria</taxon>
        <taxon>Endomyxa</taxon>
        <taxon>Phytomyxea</taxon>
        <taxon>Plasmodiophorida</taxon>
        <taxon>Plasmodiophoridae</taxon>
        <taxon>Plasmodiophora</taxon>
    </lineage>
</organism>
<keyword evidence="2" id="KW-0496">Mitochondrion</keyword>
<reference evidence="2 3" key="1">
    <citation type="submission" date="2018-03" db="EMBL/GenBank/DDBJ databases">
        <authorList>
            <person name="Fogelqvist J."/>
        </authorList>
    </citation>
    <scope>NUCLEOTIDE SEQUENCE [LARGE SCALE GENOMIC DNA]</scope>
</reference>
<geneLocation type="mitochondrion" evidence="2"/>
<dbReference type="AlphaFoldDB" id="A0A3P3YHN9"/>
<feature type="compositionally biased region" description="Polar residues" evidence="1">
    <location>
        <begin position="1"/>
        <end position="14"/>
    </location>
</feature>
<gene>
    <name evidence="2" type="ORF">PLBR_LOCUS6849</name>
</gene>
<accession>A0A3P3YHN9</accession>
<protein>
    <submittedName>
        <fullName evidence="2">Uncharacterized protein</fullName>
    </submittedName>
</protein>
<evidence type="ECO:0000313" key="3">
    <source>
        <dbReference type="Proteomes" id="UP000290189"/>
    </source>
</evidence>
<dbReference type="EMBL" id="OVEO01000012">
    <property type="protein sequence ID" value="SPQ99634.1"/>
    <property type="molecule type" value="Genomic_DNA"/>
</dbReference>
<name>A0A3P3YHN9_PLABS</name>